<organism evidence="2 3">
    <name type="scientific">Sistotremastrum niveocremeum HHB9708</name>
    <dbReference type="NCBI Taxonomy" id="1314777"/>
    <lineage>
        <taxon>Eukaryota</taxon>
        <taxon>Fungi</taxon>
        <taxon>Dikarya</taxon>
        <taxon>Basidiomycota</taxon>
        <taxon>Agaricomycotina</taxon>
        <taxon>Agaricomycetes</taxon>
        <taxon>Sistotremastrales</taxon>
        <taxon>Sistotremastraceae</taxon>
        <taxon>Sertulicium</taxon>
        <taxon>Sertulicium niveocremeum</taxon>
    </lineage>
</organism>
<accession>A0A164M6V8</accession>
<gene>
    <name evidence="2" type="ORF">SISNIDRAFT_491976</name>
</gene>
<protein>
    <submittedName>
        <fullName evidence="2">Uncharacterized protein</fullName>
    </submittedName>
</protein>
<reference evidence="2 3" key="1">
    <citation type="journal article" date="2016" name="Mol. Biol. Evol.">
        <title>Comparative Genomics of Early-Diverging Mushroom-Forming Fungi Provides Insights into the Origins of Lignocellulose Decay Capabilities.</title>
        <authorList>
            <person name="Nagy L.G."/>
            <person name="Riley R."/>
            <person name="Tritt A."/>
            <person name="Adam C."/>
            <person name="Daum C."/>
            <person name="Floudas D."/>
            <person name="Sun H."/>
            <person name="Yadav J.S."/>
            <person name="Pangilinan J."/>
            <person name="Larsson K.H."/>
            <person name="Matsuura K."/>
            <person name="Barry K."/>
            <person name="Labutti K."/>
            <person name="Kuo R."/>
            <person name="Ohm R.A."/>
            <person name="Bhattacharya S.S."/>
            <person name="Shirouzu T."/>
            <person name="Yoshinaga Y."/>
            <person name="Martin F.M."/>
            <person name="Grigoriev I.V."/>
            <person name="Hibbett D.S."/>
        </authorList>
    </citation>
    <scope>NUCLEOTIDE SEQUENCE [LARGE SCALE GENOMIC DNA]</scope>
    <source>
        <strain evidence="2 3">HHB9708</strain>
    </source>
</reference>
<feature type="compositionally biased region" description="Polar residues" evidence="1">
    <location>
        <begin position="123"/>
        <end position="133"/>
    </location>
</feature>
<evidence type="ECO:0000313" key="3">
    <source>
        <dbReference type="Proteomes" id="UP000076722"/>
    </source>
</evidence>
<proteinExistence type="predicted"/>
<name>A0A164M6V8_9AGAM</name>
<keyword evidence="3" id="KW-1185">Reference proteome</keyword>
<evidence type="ECO:0000313" key="2">
    <source>
        <dbReference type="EMBL" id="KZS86421.1"/>
    </source>
</evidence>
<dbReference type="EMBL" id="KV419506">
    <property type="protein sequence ID" value="KZS86421.1"/>
    <property type="molecule type" value="Genomic_DNA"/>
</dbReference>
<dbReference type="AlphaFoldDB" id="A0A164M6V8"/>
<evidence type="ECO:0000256" key="1">
    <source>
        <dbReference type="SAM" id="MobiDB-lite"/>
    </source>
</evidence>
<dbReference type="Proteomes" id="UP000076722">
    <property type="component" value="Unassembled WGS sequence"/>
</dbReference>
<sequence>MNQLRNLKFRPTIGSTATAHDFYFRYTGSALSELFYASGKRPRSKLYALHERYILRLKSHESCDIRLPDKFQMAEPETPNLRRSLRASVINSRTSSPSSTPSSKSSKAKPRKSNKLPPAPALPQSTPYDNSQLIRGAPQGSASSSFSLEDLQNAADSGDSDFELPPLRNAQMAVGAPRWMSFEPRF</sequence>
<feature type="region of interest" description="Disordered" evidence="1">
    <location>
        <begin position="89"/>
        <end position="169"/>
    </location>
</feature>
<feature type="compositionally biased region" description="Low complexity" evidence="1">
    <location>
        <begin position="91"/>
        <end position="105"/>
    </location>
</feature>